<proteinExistence type="predicted"/>
<accession>A0ABV9KI93</accession>
<dbReference type="NCBIfam" id="TIGR00738">
    <property type="entry name" value="rrf2_super"/>
    <property type="match status" value="1"/>
</dbReference>
<comment type="caution">
    <text evidence="1">The sequence shown here is derived from an EMBL/GenBank/DDBJ whole genome shotgun (WGS) entry which is preliminary data.</text>
</comment>
<dbReference type="EMBL" id="JBHSGI010000024">
    <property type="protein sequence ID" value="MFC4669885.1"/>
    <property type="molecule type" value="Genomic_DNA"/>
</dbReference>
<dbReference type="InterPro" id="IPR036390">
    <property type="entry name" value="WH_DNA-bd_sf"/>
</dbReference>
<dbReference type="Proteomes" id="UP001595973">
    <property type="component" value="Unassembled WGS sequence"/>
</dbReference>
<dbReference type="Pfam" id="PF02082">
    <property type="entry name" value="Rrf2"/>
    <property type="match status" value="1"/>
</dbReference>
<dbReference type="RefSeq" id="WP_380718314.1">
    <property type="nucleotide sequence ID" value="NZ_JBHSGI010000024.1"/>
</dbReference>
<dbReference type="SUPFAM" id="SSF46785">
    <property type="entry name" value="Winged helix' DNA-binding domain"/>
    <property type="match status" value="1"/>
</dbReference>
<dbReference type="PROSITE" id="PS51197">
    <property type="entry name" value="HTH_RRF2_2"/>
    <property type="match status" value="1"/>
</dbReference>
<organism evidence="1 2">
    <name type="scientific">Seohaeicola nanhaiensis</name>
    <dbReference type="NCBI Taxonomy" id="1387282"/>
    <lineage>
        <taxon>Bacteria</taxon>
        <taxon>Pseudomonadati</taxon>
        <taxon>Pseudomonadota</taxon>
        <taxon>Alphaproteobacteria</taxon>
        <taxon>Rhodobacterales</taxon>
        <taxon>Roseobacteraceae</taxon>
        <taxon>Seohaeicola</taxon>
    </lineage>
</organism>
<dbReference type="InterPro" id="IPR036388">
    <property type="entry name" value="WH-like_DNA-bd_sf"/>
</dbReference>
<dbReference type="PANTHER" id="PTHR33221:SF13">
    <property type="entry name" value="TRANSCRIPTIONAL REGULATOR-RELATED"/>
    <property type="match status" value="1"/>
</dbReference>
<evidence type="ECO:0000313" key="2">
    <source>
        <dbReference type="Proteomes" id="UP001595973"/>
    </source>
</evidence>
<reference evidence="2" key="1">
    <citation type="journal article" date="2019" name="Int. J. Syst. Evol. Microbiol.">
        <title>The Global Catalogue of Microorganisms (GCM) 10K type strain sequencing project: providing services to taxonomists for standard genome sequencing and annotation.</title>
        <authorList>
            <consortium name="The Broad Institute Genomics Platform"/>
            <consortium name="The Broad Institute Genome Sequencing Center for Infectious Disease"/>
            <person name="Wu L."/>
            <person name="Ma J."/>
        </authorList>
    </citation>
    <scope>NUCLEOTIDE SEQUENCE [LARGE SCALE GENOMIC DNA]</scope>
    <source>
        <strain evidence="2">CGMCC 4.7283</strain>
    </source>
</reference>
<name>A0ABV9KI93_9RHOB</name>
<sequence>MQLRNQVEWALHCCAVLAGLPEGARLSTRVLAEFHGVPKDYLSKALQNLAQAGLIEGSLGPSGGYRLGRPAAEISFLDVVEAVEGAGRSFACTEIRCNSPCLAEDHKPRGPCQIARVMWQADAAWRRELQAVTLSELVATLAQELPADQLTAAAEWMAERAGR</sequence>
<keyword evidence="2" id="KW-1185">Reference proteome</keyword>
<dbReference type="InterPro" id="IPR000944">
    <property type="entry name" value="Tscrpt_reg_Rrf2"/>
</dbReference>
<dbReference type="Gene3D" id="1.10.10.10">
    <property type="entry name" value="Winged helix-like DNA-binding domain superfamily/Winged helix DNA-binding domain"/>
    <property type="match status" value="1"/>
</dbReference>
<gene>
    <name evidence="1" type="ORF">ACFO5X_15075</name>
</gene>
<protein>
    <submittedName>
        <fullName evidence="1">RrF2 family transcriptional regulator</fullName>
    </submittedName>
</protein>
<evidence type="ECO:0000313" key="1">
    <source>
        <dbReference type="EMBL" id="MFC4669885.1"/>
    </source>
</evidence>
<dbReference type="PANTHER" id="PTHR33221">
    <property type="entry name" value="WINGED HELIX-TURN-HELIX TRANSCRIPTIONAL REGULATOR, RRF2 FAMILY"/>
    <property type="match status" value="1"/>
</dbReference>